<dbReference type="OMA" id="VTEKNMH"/>
<sequence>MYPLYYEKQIVKKLIQHDSLILLADGFNELNILAIFVFYYQNKCLWYEKCPEEQNIFFELFGLNISKRVDGDEDDEQVGRDNPDWGDKSRESATSQRELFNTPKQVISVKDKPTGSIGKDRISSLLDSFKYDASKTCNANEDPLLERHQREVQKIQDEKNDKATPTETPTPKETPPPGNQNKLIFILNVSPKEYNLFLKYQLGLYEEVSKLDKQFNNKIKINYLKTEYIATQKSKERIELYIKRGVYFISSNVLLIDMLTFKIIPEIIDGIFLCKNHKLIYNTKEVFITELYRKRNKYGFIKGISNHKRLVNSKHITNLSQKLSIKKVYCYPRFHKNVHISLNNNFLQPTIYEINMDVPSDMNTIEENLLNLIHYLNLEIKKYNTFTDFDINALIYSDSAEKYTMNYIKSKNLTYNTKKLLKEIIVLAHVLNNLYVYDHVVFDNYLNNIKEDDKESIWLYCNEANDIFFLSRERKINFLKAINMNLELDINNQHNIPVVFHKLKNDGKYFNKAYEVKRTQSELYNWIHELVFRRDIHFKEFKKMIQNRQRNSVNAEGSLPSARKRGTERTPHGDLHDTALLLKRPKEGSESNTAASQKGQNEIELDQSNPHVVTSQNGSCPHVKVKIEQRTPEKHDTTVQSEEPCNTNDKVSAPDGGTKTDASKDSSQVYSQDESQKRTTTCPAEQKIKKEKRNSDTGEENPKIEDQSNNESHTNEAKSVAEKTEHIDAEKVEYPIAIIVDNYYTQKEIYNLLLHKNDNTVDMKLFRQPEEQTREFYISDNSYNSSSNSSDVLFRKIKNIMRSDNVDYYIPYKLIKNKTTSLKYIKPHIYILCINKNYDTVYAPDTFIQDCSRKIDAINANTRKGANPCTEEGENFPSNGRDTTKVASLEDITCRLKKNNAAYKRRCDDLFQINEYCGNLEFLELFFMEVKPCRIILTKLDLSIFRNVEIYCARLFQNNVYKLRGESCFPEVMKYEENSWMYDNVGEAQSFLKKEQGGSPHAARAKRYYLEALNKDANKYTSPFHFADRGAQNFKTLETLSSVCNTVEVFLLFYKNNILYNKYLNDVKVEKTNWLNFIENKNNFLFQVDRNVFNKNKDLFKKVVDSYFLFQKRFRQNKKNLLNFNKALCEEFKNFQDVKVEEQVENNTAFLNNLNTNYISMEEEELFMHNYRNKTSKKNQITLSNLDEKTISKIQQVLENFSIDSFNLNFILYSIFNNTKPIVIVDIRELKSDLSYKLYTSKIHIIPYSLLVGDYVLTRDICVERKTIVDLIQSLNSNRLYNQINQMSKYYSVYVLLIEFNTKHLFYFSSLRDKNSVYTKLIILCLQFSRLRILWSPFSLFTVKLFWSLKVNAEQPDIFKSLHIDMTLERDAHQQLARDPRRCKTQALSSTEPLPSTQPLSISNNPDGQASEPLPSLHTPAEQSNQNKLQRLDSCEDKNWDNENEQPSNDYKYETINDLFDKNLNPLPIDDGTSYALRRMDSVTNWNALEILKALPGVTEKNMHLIINNVTSLRELCEKTVEQLEAYMSKSNAKMLYDFLNTDAV</sequence>
<evidence type="ECO:0000256" key="1">
    <source>
        <dbReference type="ARBA" id="ARBA00004123"/>
    </source>
</evidence>
<keyword evidence="5" id="KW-0227">DNA damage</keyword>
<comment type="similarity">
    <text evidence="2">Belongs to the XPF family.</text>
</comment>
<name>A0A0D9QMF6_PLAFR</name>
<dbReference type="EMBL" id="KQ001667">
    <property type="protein sequence ID" value="KJP87982.1"/>
    <property type="molecule type" value="Genomic_DNA"/>
</dbReference>
<evidence type="ECO:0000256" key="5">
    <source>
        <dbReference type="ARBA" id="ARBA00022763"/>
    </source>
</evidence>
<evidence type="ECO:0000256" key="2">
    <source>
        <dbReference type="ARBA" id="ARBA00010015"/>
    </source>
</evidence>
<feature type="compositionally biased region" description="Basic and acidic residues" evidence="10">
    <location>
        <begin position="565"/>
        <end position="577"/>
    </location>
</feature>
<gene>
    <name evidence="12" type="ORF">AK88_02416</name>
</gene>
<feature type="compositionally biased region" description="Polar residues" evidence="10">
    <location>
        <begin position="638"/>
        <end position="650"/>
    </location>
</feature>
<feature type="compositionally biased region" description="Polar residues" evidence="10">
    <location>
        <begin position="665"/>
        <end position="683"/>
    </location>
</feature>
<evidence type="ECO:0000313" key="12">
    <source>
        <dbReference type="EMBL" id="KJP87982.1"/>
    </source>
</evidence>
<organism evidence="12 13">
    <name type="scientific">Plasmodium fragile</name>
    <dbReference type="NCBI Taxonomy" id="5857"/>
    <lineage>
        <taxon>Eukaryota</taxon>
        <taxon>Sar</taxon>
        <taxon>Alveolata</taxon>
        <taxon>Apicomplexa</taxon>
        <taxon>Aconoidasida</taxon>
        <taxon>Haemosporida</taxon>
        <taxon>Plasmodiidae</taxon>
        <taxon>Plasmodium</taxon>
        <taxon>Plasmodium (Plasmodium)</taxon>
    </lineage>
</organism>
<dbReference type="VEuPathDB" id="PlasmoDB:AK88_02416"/>
<keyword evidence="9" id="KW-0539">Nucleus</keyword>
<evidence type="ECO:0000256" key="7">
    <source>
        <dbReference type="ARBA" id="ARBA00023125"/>
    </source>
</evidence>
<dbReference type="Gene3D" id="3.40.50.10130">
    <property type="match status" value="1"/>
</dbReference>
<feature type="compositionally biased region" description="Basic and acidic residues" evidence="10">
    <location>
        <begin position="693"/>
        <end position="706"/>
    </location>
</feature>
<proteinExistence type="inferred from homology"/>
<dbReference type="PANTHER" id="PTHR10150:SF0">
    <property type="entry name" value="DNA REPAIR ENDONUCLEASE XPF"/>
    <property type="match status" value="1"/>
</dbReference>
<keyword evidence="7" id="KW-0238">DNA-binding</keyword>
<protein>
    <recommendedName>
        <fullName evidence="11">ERCC4 domain-containing protein</fullName>
    </recommendedName>
</protein>
<accession>A0A0D9QMF6</accession>
<dbReference type="Pfam" id="PF02732">
    <property type="entry name" value="ERCC4"/>
    <property type="match status" value="1"/>
</dbReference>
<reference evidence="12 13" key="1">
    <citation type="submission" date="2014-03" db="EMBL/GenBank/DDBJ databases">
        <title>The Genome Sequence of Plasmodium fragile nilgiri.</title>
        <authorList>
            <consortium name="The Broad Institute Genomics Platform"/>
            <consortium name="The Broad Institute Genome Sequencing Center for Infectious Disease"/>
            <person name="Neafsey D."/>
            <person name="Duraisingh M."/>
            <person name="Young S.K."/>
            <person name="Zeng Q."/>
            <person name="Gargeya S."/>
            <person name="Abouelleil A."/>
            <person name="Alvarado L."/>
            <person name="Chapman S.B."/>
            <person name="Gainer-Dewar J."/>
            <person name="Goldberg J."/>
            <person name="Griggs A."/>
            <person name="Gujja S."/>
            <person name="Hansen M."/>
            <person name="Howarth C."/>
            <person name="Imamovic A."/>
            <person name="Larimer J."/>
            <person name="Pearson M."/>
            <person name="Poon T.W."/>
            <person name="Priest M."/>
            <person name="Roberts A."/>
            <person name="Saif S."/>
            <person name="Shea T."/>
            <person name="Sykes S."/>
            <person name="Wortman J."/>
            <person name="Nusbaum C."/>
            <person name="Birren B."/>
        </authorList>
    </citation>
    <scope>NUCLEOTIDE SEQUENCE [LARGE SCALE GENOMIC DNA]</scope>
    <source>
        <strain evidence="13">nilgiri</strain>
    </source>
</reference>
<dbReference type="GO" id="GO:0000712">
    <property type="term" value="P:resolution of meiotic recombination intermediates"/>
    <property type="evidence" value="ECO:0007669"/>
    <property type="project" value="TreeGrafter"/>
</dbReference>
<dbReference type="GeneID" id="24267730"/>
<dbReference type="Gene3D" id="1.10.150.20">
    <property type="entry name" value="5' to 3' exonuclease, C-terminal subdomain"/>
    <property type="match status" value="1"/>
</dbReference>
<dbReference type="SUPFAM" id="SSF52980">
    <property type="entry name" value="Restriction endonuclease-like"/>
    <property type="match status" value="1"/>
</dbReference>
<evidence type="ECO:0000256" key="9">
    <source>
        <dbReference type="ARBA" id="ARBA00023242"/>
    </source>
</evidence>
<dbReference type="CDD" id="cd20078">
    <property type="entry name" value="XPF_nuclease_XPF_euk"/>
    <property type="match status" value="1"/>
</dbReference>
<dbReference type="InterPro" id="IPR006166">
    <property type="entry name" value="ERCC4_domain"/>
</dbReference>
<feature type="region of interest" description="Disordered" evidence="10">
    <location>
        <begin position="1375"/>
        <end position="1428"/>
    </location>
</feature>
<evidence type="ECO:0000313" key="13">
    <source>
        <dbReference type="Proteomes" id="UP000054561"/>
    </source>
</evidence>
<dbReference type="GO" id="GO:1901255">
    <property type="term" value="P:nucleotide-excision repair involved in interstrand cross-link repair"/>
    <property type="evidence" value="ECO:0007669"/>
    <property type="project" value="TreeGrafter"/>
</dbReference>
<evidence type="ECO:0000259" key="11">
    <source>
        <dbReference type="SMART" id="SM00891"/>
    </source>
</evidence>
<feature type="compositionally biased region" description="Polar residues" evidence="10">
    <location>
        <begin position="1386"/>
        <end position="1408"/>
    </location>
</feature>
<feature type="region of interest" description="Disordered" evidence="10">
    <location>
        <begin position="71"/>
        <end position="97"/>
    </location>
</feature>
<dbReference type="PANTHER" id="PTHR10150">
    <property type="entry name" value="DNA REPAIR ENDONUCLEASE XPF"/>
    <property type="match status" value="1"/>
</dbReference>
<feature type="compositionally biased region" description="Basic and acidic residues" evidence="10">
    <location>
        <begin position="625"/>
        <end position="637"/>
    </location>
</feature>
<dbReference type="GO" id="GO:0003684">
    <property type="term" value="F:damaged DNA binding"/>
    <property type="evidence" value="ECO:0007669"/>
    <property type="project" value="TreeGrafter"/>
</dbReference>
<dbReference type="Proteomes" id="UP000054561">
    <property type="component" value="Unassembled WGS sequence"/>
</dbReference>
<dbReference type="FunFam" id="3.40.50.10130:FF:000002">
    <property type="entry name" value="DNA repair endonuclease XPF"/>
    <property type="match status" value="1"/>
</dbReference>
<comment type="subcellular location">
    <subcellularLocation>
        <location evidence="1">Nucleus</location>
    </subcellularLocation>
</comment>
<dbReference type="GO" id="GO:0003697">
    <property type="term" value="F:single-stranded DNA binding"/>
    <property type="evidence" value="ECO:0007669"/>
    <property type="project" value="TreeGrafter"/>
</dbReference>
<evidence type="ECO:0000256" key="6">
    <source>
        <dbReference type="ARBA" id="ARBA00022801"/>
    </source>
</evidence>
<dbReference type="SUPFAM" id="SSF47781">
    <property type="entry name" value="RuvA domain 2-like"/>
    <property type="match status" value="1"/>
</dbReference>
<keyword evidence="8" id="KW-0234">DNA repair</keyword>
<feature type="domain" description="ERCC4" evidence="11">
    <location>
        <begin position="1222"/>
        <end position="1302"/>
    </location>
</feature>
<feature type="compositionally biased region" description="Basic and acidic residues" evidence="10">
    <location>
        <begin position="713"/>
        <end position="724"/>
    </location>
</feature>
<evidence type="ECO:0000256" key="3">
    <source>
        <dbReference type="ARBA" id="ARBA00022722"/>
    </source>
</evidence>
<feature type="region of interest" description="Disordered" evidence="10">
    <location>
        <begin position="549"/>
        <end position="724"/>
    </location>
</feature>
<keyword evidence="13" id="KW-1185">Reference proteome</keyword>
<keyword evidence="4" id="KW-0255">Endonuclease</keyword>
<evidence type="ECO:0000256" key="4">
    <source>
        <dbReference type="ARBA" id="ARBA00022759"/>
    </source>
</evidence>
<dbReference type="GO" id="GO:0000014">
    <property type="term" value="F:single-stranded DNA endodeoxyribonuclease activity"/>
    <property type="evidence" value="ECO:0007669"/>
    <property type="project" value="TreeGrafter"/>
</dbReference>
<dbReference type="SMART" id="SM00891">
    <property type="entry name" value="ERCC4"/>
    <property type="match status" value="1"/>
</dbReference>
<dbReference type="RefSeq" id="XP_012335470.1">
    <property type="nucleotide sequence ID" value="XM_012480047.1"/>
</dbReference>
<feature type="compositionally biased region" description="Basic and acidic residues" evidence="10">
    <location>
        <begin position="77"/>
        <end position="91"/>
    </location>
</feature>
<keyword evidence="3" id="KW-0540">Nuclease</keyword>
<keyword evidence="6" id="KW-0378">Hydrolase</keyword>
<dbReference type="GO" id="GO:0000724">
    <property type="term" value="P:double-strand break repair via homologous recombination"/>
    <property type="evidence" value="ECO:0007669"/>
    <property type="project" value="TreeGrafter"/>
</dbReference>
<dbReference type="InterPro" id="IPR010994">
    <property type="entry name" value="RuvA_2-like"/>
</dbReference>
<feature type="region of interest" description="Disordered" evidence="10">
    <location>
        <begin position="152"/>
        <end position="180"/>
    </location>
</feature>
<dbReference type="OrthoDB" id="361020at2759"/>
<dbReference type="GO" id="GO:0000110">
    <property type="term" value="C:nucleotide-excision repair factor 1 complex"/>
    <property type="evidence" value="ECO:0007669"/>
    <property type="project" value="TreeGrafter"/>
</dbReference>
<feature type="compositionally biased region" description="Basic and acidic residues" evidence="10">
    <location>
        <begin position="152"/>
        <end position="164"/>
    </location>
</feature>
<dbReference type="InterPro" id="IPR047520">
    <property type="entry name" value="XPF_nuclease"/>
</dbReference>
<evidence type="ECO:0000256" key="10">
    <source>
        <dbReference type="SAM" id="MobiDB-lite"/>
    </source>
</evidence>
<feature type="compositionally biased region" description="Polar residues" evidence="10">
    <location>
        <begin position="590"/>
        <end position="619"/>
    </location>
</feature>
<dbReference type="InterPro" id="IPR011335">
    <property type="entry name" value="Restrct_endonuc-II-like"/>
</dbReference>
<evidence type="ECO:0000256" key="8">
    <source>
        <dbReference type="ARBA" id="ARBA00023204"/>
    </source>
</evidence>